<evidence type="ECO:0008006" key="4">
    <source>
        <dbReference type="Google" id="ProtNLM"/>
    </source>
</evidence>
<protein>
    <recommendedName>
        <fullName evidence="4">F-box domain-containing protein</fullName>
    </recommendedName>
</protein>
<accession>A0A067M9T5</accession>
<feature type="region of interest" description="Disordered" evidence="1">
    <location>
        <begin position="134"/>
        <end position="189"/>
    </location>
</feature>
<dbReference type="STRING" id="930990.A0A067M9T5"/>
<evidence type="ECO:0000313" key="2">
    <source>
        <dbReference type="EMBL" id="KDQ08331.1"/>
    </source>
</evidence>
<proteinExistence type="predicted"/>
<evidence type="ECO:0000256" key="1">
    <source>
        <dbReference type="SAM" id="MobiDB-lite"/>
    </source>
</evidence>
<dbReference type="HOGENOM" id="CLU_499637_0_0_1"/>
<dbReference type="Gene3D" id="3.80.10.10">
    <property type="entry name" value="Ribonuclease Inhibitor"/>
    <property type="match status" value="1"/>
</dbReference>
<dbReference type="AlphaFoldDB" id="A0A067M9T5"/>
<keyword evidence="3" id="KW-1185">Reference proteome</keyword>
<organism evidence="2 3">
    <name type="scientific">Botryobasidium botryosum (strain FD-172 SS1)</name>
    <dbReference type="NCBI Taxonomy" id="930990"/>
    <lineage>
        <taxon>Eukaryota</taxon>
        <taxon>Fungi</taxon>
        <taxon>Dikarya</taxon>
        <taxon>Basidiomycota</taxon>
        <taxon>Agaricomycotina</taxon>
        <taxon>Agaricomycetes</taxon>
        <taxon>Cantharellales</taxon>
        <taxon>Botryobasidiaceae</taxon>
        <taxon>Botryobasidium</taxon>
    </lineage>
</organism>
<dbReference type="OrthoDB" id="3252356at2759"/>
<feature type="compositionally biased region" description="Acidic residues" evidence="1">
    <location>
        <begin position="144"/>
        <end position="172"/>
    </location>
</feature>
<evidence type="ECO:0000313" key="3">
    <source>
        <dbReference type="Proteomes" id="UP000027195"/>
    </source>
</evidence>
<gene>
    <name evidence="2" type="ORF">BOTBODRAFT_179961</name>
</gene>
<reference evidence="3" key="1">
    <citation type="journal article" date="2014" name="Proc. Natl. Acad. Sci. U.S.A.">
        <title>Extensive sampling of basidiomycete genomes demonstrates inadequacy of the white-rot/brown-rot paradigm for wood decay fungi.</title>
        <authorList>
            <person name="Riley R."/>
            <person name="Salamov A.A."/>
            <person name="Brown D.W."/>
            <person name="Nagy L.G."/>
            <person name="Floudas D."/>
            <person name="Held B.W."/>
            <person name="Levasseur A."/>
            <person name="Lombard V."/>
            <person name="Morin E."/>
            <person name="Otillar R."/>
            <person name="Lindquist E.A."/>
            <person name="Sun H."/>
            <person name="LaButti K.M."/>
            <person name="Schmutz J."/>
            <person name="Jabbour D."/>
            <person name="Luo H."/>
            <person name="Baker S.E."/>
            <person name="Pisabarro A.G."/>
            <person name="Walton J.D."/>
            <person name="Blanchette R.A."/>
            <person name="Henrissat B."/>
            <person name="Martin F."/>
            <person name="Cullen D."/>
            <person name="Hibbett D.S."/>
            <person name="Grigoriev I.V."/>
        </authorList>
    </citation>
    <scope>NUCLEOTIDE SEQUENCE [LARGE SCALE GENOMIC DNA]</scope>
    <source>
        <strain evidence="3">FD-172 SS1</strain>
    </source>
</reference>
<dbReference type="Proteomes" id="UP000027195">
    <property type="component" value="Unassembled WGS sequence"/>
</dbReference>
<dbReference type="InParanoid" id="A0A067M9T5"/>
<sequence>MTEGAADAWKRTLQNLLVSLDTFVQGTDVTYDIERQGMRNGRISTPADGVPNHVARGEMYSKISEACADLDSFEGKLELARAKMKNIRNQYHSLVPIHRLPDECLSMIFILGFRGRIRDANFNAVVGPGEVASGPVGAVHDAEDVADVDSDEGGDDEEEEEFEGSDSDEGEDTGAGSKSGEELRNEACDDVASRGAARVKPRPFNLLISQICHRWRKVALNTGQLWTRIDLTEPPPHERMKLWLERSRNYPLDLFFDTQRPAMSGESLAPTLLTALEHLKSSISKSAEPRCINLTINTARSFKNILLVLLELALSHSCIRLQSLVVHDLTHLYHSSHAHQWKSASLSEMLRGVTALHLDAFYFPWDHPAYINLVELTISDLDDVYAPTASQFEAILRGCPLLEYLELENMDMPGIDLHSMPSRIFMRSLHTISALSLGFDLFAFVFDTIRAPRLRRLHLHNPFCADEVEQTRLRTIIMGFLVTAGQSLGYLSISDENAAFRSPLLIALLRKAPRVVSLELCDIWTLRPTLRALTHDGICPELQSLAIIGCEIERGIAILLLSLVTNRRHTYPIQYLAASAKILKKSVLTSLQERVPHLVRR</sequence>
<dbReference type="SUPFAM" id="SSF52047">
    <property type="entry name" value="RNI-like"/>
    <property type="match status" value="1"/>
</dbReference>
<dbReference type="EMBL" id="KL198092">
    <property type="protein sequence ID" value="KDQ08331.1"/>
    <property type="molecule type" value="Genomic_DNA"/>
</dbReference>
<dbReference type="InterPro" id="IPR032675">
    <property type="entry name" value="LRR_dom_sf"/>
</dbReference>
<name>A0A067M9T5_BOTB1</name>